<sequence length="349" mass="41754">MNLKKNYIEIINENSDYNFNKELLQIIKTVKNDDANNNDANNFNNYIFYGPSCSFKYKNVLKLLQHFSPSNLKYEKKLHINLVKTDFYIKISDIHYEIDLENFIYNSKSSWNDIYNIIYNSIASSANKKGYIVFRNFDKINYDLLDLLYNYMQKELFASLTIKYIIITESISFIPFKIINMCRVLYFSKLNKKTIYGLCNKNNKQYLKYLSTNNSNANDDSLKQLVNKVNNSNIFSYLDISNNLKYIEHYKSICDTYIELITNSNYNIKNIRTLLYDILIYHLNCHECFYYIIKTLIQKELIVTNKISDLIYNSLIFFKNYNNNYRPIFHLESFTLYLIELINEKNENK</sequence>
<evidence type="ECO:0000313" key="1">
    <source>
        <dbReference type="EMBL" id="QHT75202.1"/>
    </source>
</evidence>
<reference evidence="1" key="1">
    <citation type="journal article" date="2020" name="Nature">
        <title>Giant virus diversity and host interactions through global metagenomics.</title>
        <authorList>
            <person name="Schulz F."/>
            <person name="Roux S."/>
            <person name="Paez-Espino D."/>
            <person name="Jungbluth S."/>
            <person name="Walsh D.A."/>
            <person name="Denef V.J."/>
            <person name="McMahon K.D."/>
            <person name="Konstantinidis K.T."/>
            <person name="Eloe-Fadrosh E.A."/>
            <person name="Kyrpides N.C."/>
            <person name="Woyke T."/>
        </authorList>
    </citation>
    <scope>NUCLEOTIDE SEQUENCE</scope>
    <source>
        <strain evidence="1">GVMAG-M-3300023179-63</strain>
    </source>
</reference>
<dbReference type="EMBL" id="MN739864">
    <property type="protein sequence ID" value="QHT75202.1"/>
    <property type="molecule type" value="Genomic_DNA"/>
</dbReference>
<proteinExistence type="predicted"/>
<name>A0A6C0H3Q6_9ZZZZ</name>
<dbReference type="SUPFAM" id="SSF52540">
    <property type="entry name" value="P-loop containing nucleoside triphosphate hydrolases"/>
    <property type="match status" value="1"/>
</dbReference>
<dbReference type="AlphaFoldDB" id="A0A6C0H3Q6"/>
<organism evidence="1">
    <name type="scientific">viral metagenome</name>
    <dbReference type="NCBI Taxonomy" id="1070528"/>
    <lineage>
        <taxon>unclassified sequences</taxon>
        <taxon>metagenomes</taxon>
        <taxon>organismal metagenomes</taxon>
    </lineage>
</organism>
<protein>
    <submittedName>
        <fullName evidence="1">Uncharacterized protein</fullName>
    </submittedName>
</protein>
<dbReference type="InterPro" id="IPR027417">
    <property type="entry name" value="P-loop_NTPase"/>
</dbReference>
<accession>A0A6C0H3Q6</accession>